<dbReference type="SMART" id="SM00825">
    <property type="entry name" value="PKS_KS"/>
    <property type="match status" value="1"/>
</dbReference>
<evidence type="ECO:0000256" key="8">
    <source>
        <dbReference type="ARBA" id="ARBA00023315"/>
    </source>
</evidence>
<protein>
    <submittedName>
        <fullName evidence="14">Highly reducing polyketide synthase gloL</fullName>
    </submittedName>
</protein>
<dbReference type="PANTHER" id="PTHR43775:SF49">
    <property type="entry name" value="SYNTHASE, PUTATIVE (JCVI)-RELATED"/>
    <property type="match status" value="1"/>
</dbReference>
<dbReference type="Pfam" id="PF00107">
    <property type="entry name" value="ADH_zinc_N"/>
    <property type="match status" value="1"/>
</dbReference>
<keyword evidence="7" id="KW-0511">Multifunctional enzyme</keyword>
<reference evidence="14 15" key="1">
    <citation type="submission" date="2024-01" db="EMBL/GenBank/DDBJ databases">
        <title>Complete genome of Cladobotryum mycophilum ATHUM6906.</title>
        <authorList>
            <person name="Christinaki A.C."/>
            <person name="Myridakis A.I."/>
            <person name="Kouvelis V.N."/>
        </authorList>
    </citation>
    <scope>NUCLEOTIDE SEQUENCE [LARGE SCALE GENOMIC DNA]</scope>
    <source>
        <strain evidence="14 15">ATHUM6906</strain>
    </source>
</reference>
<evidence type="ECO:0000313" key="14">
    <source>
        <dbReference type="EMBL" id="KAK5996429.1"/>
    </source>
</evidence>
<evidence type="ECO:0000256" key="4">
    <source>
        <dbReference type="ARBA" id="ARBA00022679"/>
    </source>
</evidence>
<dbReference type="Pfam" id="PF02801">
    <property type="entry name" value="Ketoacyl-synt_C"/>
    <property type="match status" value="1"/>
</dbReference>
<dbReference type="Proteomes" id="UP001338125">
    <property type="component" value="Unassembled WGS sequence"/>
</dbReference>
<name>A0ABR0SWH1_9HYPO</name>
<dbReference type="InterPro" id="IPR020841">
    <property type="entry name" value="PKS_Beta-ketoAc_synthase_dom"/>
</dbReference>
<evidence type="ECO:0000256" key="3">
    <source>
        <dbReference type="ARBA" id="ARBA00022603"/>
    </source>
</evidence>
<evidence type="ECO:0000256" key="10">
    <source>
        <dbReference type="SAM" id="MobiDB-lite"/>
    </source>
</evidence>
<evidence type="ECO:0000259" key="12">
    <source>
        <dbReference type="PROSITE" id="PS52004"/>
    </source>
</evidence>
<dbReference type="Gene3D" id="3.10.129.110">
    <property type="entry name" value="Polyketide synthase dehydratase"/>
    <property type="match status" value="1"/>
</dbReference>
<feature type="active site" description="Proton donor; for dehydratase activity" evidence="9">
    <location>
        <position position="1132"/>
    </location>
</feature>
<dbReference type="Gene3D" id="3.90.180.10">
    <property type="entry name" value="Medium-chain alcohol dehydrogenases, catalytic domain"/>
    <property type="match status" value="1"/>
</dbReference>
<dbReference type="PROSITE" id="PS50075">
    <property type="entry name" value="CARRIER"/>
    <property type="match status" value="1"/>
</dbReference>
<dbReference type="Pfam" id="PF14765">
    <property type="entry name" value="PS-DH"/>
    <property type="match status" value="1"/>
</dbReference>
<keyword evidence="1" id="KW-0596">Phosphopantetheine</keyword>
<dbReference type="InterPro" id="IPR032821">
    <property type="entry name" value="PKS_assoc"/>
</dbReference>
<dbReference type="Gene3D" id="3.40.50.150">
    <property type="entry name" value="Vaccinia Virus protein VP39"/>
    <property type="match status" value="1"/>
</dbReference>
<keyword evidence="5" id="KW-0521">NADP</keyword>
<dbReference type="CDD" id="cd05195">
    <property type="entry name" value="enoyl_red"/>
    <property type="match status" value="1"/>
</dbReference>
<comment type="caution">
    <text evidence="14">The sequence shown here is derived from an EMBL/GenBank/DDBJ whole genome shotgun (WGS) entry which is preliminary data.</text>
</comment>
<dbReference type="Pfam" id="PF16197">
    <property type="entry name" value="KAsynt_C_assoc"/>
    <property type="match status" value="1"/>
</dbReference>
<dbReference type="Pfam" id="PF21089">
    <property type="entry name" value="PKS_DH_N"/>
    <property type="match status" value="1"/>
</dbReference>
<dbReference type="InterPro" id="IPR013968">
    <property type="entry name" value="PKS_KR"/>
</dbReference>
<dbReference type="InterPro" id="IPR042104">
    <property type="entry name" value="PKS_dehydratase_sf"/>
</dbReference>
<feature type="region of interest" description="C-terminal hotdog fold" evidence="9">
    <location>
        <begin position="1072"/>
        <end position="1217"/>
    </location>
</feature>
<evidence type="ECO:0000313" key="15">
    <source>
        <dbReference type="Proteomes" id="UP001338125"/>
    </source>
</evidence>
<dbReference type="Pfam" id="PF23114">
    <property type="entry name" value="NAD-bd_HRPKS_sdrA"/>
    <property type="match status" value="1"/>
</dbReference>
<dbReference type="Pfam" id="PF08240">
    <property type="entry name" value="ADH_N"/>
    <property type="match status" value="1"/>
</dbReference>
<feature type="domain" description="Ketosynthase family 3 (KS3)" evidence="12">
    <location>
        <begin position="8"/>
        <end position="428"/>
    </location>
</feature>
<evidence type="ECO:0000256" key="1">
    <source>
        <dbReference type="ARBA" id="ARBA00022450"/>
    </source>
</evidence>
<dbReference type="SUPFAM" id="SSF52151">
    <property type="entry name" value="FabD/lysophospholipase-like"/>
    <property type="match status" value="1"/>
</dbReference>
<dbReference type="SUPFAM" id="SSF53335">
    <property type="entry name" value="S-adenosyl-L-methionine-dependent methyltransferases"/>
    <property type="match status" value="1"/>
</dbReference>
<keyword evidence="2" id="KW-0597">Phosphoprotein</keyword>
<keyword evidence="15" id="KW-1185">Reference proteome</keyword>
<dbReference type="InterPro" id="IPR036291">
    <property type="entry name" value="NAD(P)-bd_dom_sf"/>
</dbReference>
<dbReference type="InterPro" id="IPR049900">
    <property type="entry name" value="PKS_mFAS_DH"/>
</dbReference>
<dbReference type="Pfam" id="PF00698">
    <property type="entry name" value="Acyl_transf_1"/>
    <property type="match status" value="1"/>
</dbReference>
<keyword evidence="3" id="KW-0489">Methyltransferase</keyword>
<evidence type="ECO:0000256" key="2">
    <source>
        <dbReference type="ARBA" id="ARBA00022553"/>
    </source>
</evidence>
<dbReference type="PANTHER" id="PTHR43775">
    <property type="entry name" value="FATTY ACID SYNTHASE"/>
    <property type="match status" value="1"/>
</dbReference>
<accession>A0ABR0SWH1</accession>
<dbReference type="Pfam" id="PF08659">
    <property type="entry name" value="KR"/>
    <property type="match status" value="1"/>
</dbReference>
<feature type="domain" description="PKS/mFAS DH" evidence="13">
    <location>
        <begin position="934"/>
        <end position="1217"/>
    </location>
</feature>
<gene>
    <name evidence="14" type="ORF">PT974_01763</name>
</gene>
<dbReference type="InterPro" id="IPR016036">
    <property type="entry name" value="Malonyl_transacylase_ACP-bd"/>
</dbReference>
<dbReference type="Gene3D" id="3.40.50.720">
    <property type="entry name" value="NAD(P)-binding Rossmann-like Domain"/>
    <property type="match status" value="2"/>
</dbReference>
<dbReference type="InterPro" id="IPR014030">
    <property type="entry name" value="Ketoacyl_synth_N"/>
</dbReference>
<dbReference type="InterPro" id="IPR001227">
    <property type="entry name" value="Ac_transferase_dom_sf"/>
</dbReference>
<dbReference type="PROSITE" id="PS52019">
    <property type="entry name" value="PKS_MFAS_DH"/>
    <property type="match status" value="1"/>
</dbReference>
<sequence>MATTRDVPPPIAIIGMGLRLPGGVSTPEDFWSLLVNKEDGQCRVPTDRYNIEAFHGDEAKKQPVASDQGYFLKDVNIKQFDASFFSMNKSEVEFLDPQHRLLLEVVWECMENAGQTNWRGTDIGCFVGTYGEDWHDMSIIDTQASGLYRISGNGDFAMSNRISYEYNLTGPSMTIRTACSSTLTGVHEACRALYNGDCSAAIIAGSNLIITPTMTLAMTEQGVLSPTGSCKTFDIGADGYARGEAVNAILIKRLDDAIRDGDPIRAVIRSTAANSDGKTQGFSNPSSEAHEAMIRQAYETAGLGDFSQTPFVECHGTGTPIGDPLEATAVANVFGGDHSTYIGSVKPNVGHSEGASGITSLIKVVLALENNIIPPNINFSKWNPKIPFERANLIVPVQPTPWPKDRAARASVNSFGIGGANAHVVVDSAASFGIPSKAKPKGLNGHINDASHLVEAQNGHTNGHTNGDNNGKANGDVTDHSDETKITLPRLIPISANNADSLRRRLQELQSYIESRPESIDSVAHTLGTRREHLQHRTFAVAKGDDEPLEFENFQKANVNTPAVAFVFTGQGAQWAAMGKDLVEKSPSFLSDIREMDKKLQSLDESPSWTLEAVLRCEEGEIAKAEFSQPLCTAVQAGLVNMLAKCGIKASSVVGHSSGEIGAAYAAGALTMAEAIVTAFYRGQTAKAQTSPKGVMAAVGLGLEAVSPFLVEGAVVACENSSKSVTLSGDKLAVAQTLEAIKAHDPAIFARKLHVDMAYHSHHMKEIGEVYEGLLKKHLAPKSAIIPFYSSVTGHLASYKSSFGPAYWRSNLESPVLFNTAVRALLKDLNQETLFLEVGPHSALQGPLRQIFQDSGKKAPTYVPTLLRNNDSFVSLLSSVGRLYTHGLPIDFAVVNPAAPILIDLPTYPWDRNVEFWNESRVSEAWRLKKHPHHEILGSRLLESSDMEPSWRNRLRCANVPWLKDHKVKNDIIFPCAGYIATVGEAIRQMTGSVDFTLRNVVIKNAMMLQETEVLETITTAKPTRLTDSADSTWYDFSIMSYNGSAWIKHFVAQGRAGQEHPPPKPTIVKHPRRLAADFWYERLRRLGLNYGPRFQGLKEISADTEDTKATAAIQNNPEPGTRYAVHPTALDYCLQLFTVAMTRGIARGLETLSLPASIGSIYVSPGSSPNLTAEATARTSPKGAIMGDVIAMTETNEVAVYLENGLFNPLEGGDEPDNMDSVAAARLEWRPDIEFLNPGTLMRRTTDKREARVLLEQVTAICILQTLDRLQSLALPSGYLSKHVSWLQREKQRMLEGEWKELVPEAEKWVSMDAKRLDPLMDLVFLQLDGLGDIDATGLAQMSRRVSTSQSVQDIFLEKLNPLQLLIEDNGLTSMYNFFRGLVNTDEFFSLCAHAQPNLRVLEIGGGTGGTTYDVLKALISKEGNRMYSQYMFTDISSGFFSAAQERFKDYSGMSYQALDITKDPAKQGFELGTYDLIVASNVLHATPSLRQTLQHVRSLLRPGGKLFLHEITQPLPIRAIHFITGLLPGWWLGENDNRADEPIVSAERWNEELRQVGFSGTDSVLMDDDAPYHLNAYIVATAVEQTQPVVVSRVTFLYDKTKHEFASQVADRFAAKGIEVHWSQIGDNEHLAGQDVISTIELEDPYFHNISAENYQTFMTYLSNFQTGMLWLTRSAQVNSEDPRFALTLGLARTIRSELSLDFSTVELRKLDARAADAILEIFHKFDRRHSSADPEFNVEPEFAIEDGVVLTSRYHWIDSKKELDGDMEEDYPSRLVIGRYGFINSLQWIQFQPPALQPDDVEVDIRCIGLNFRDVLMTMGIVDGAKDSIGLEASGVITRVGSNVTHLRPGDRVMTMYRGLFSTRRVIPSQLAVRIPDSLSFEDAATIPIIYSTVIHCLITLGQLRKGQTILIQSACGGVGLAALQVCKMLGAEVYCTVGSEEKIKHLMDNYDIPKDRIFNSRNVSFLQDVVKATDGRGVDLVLNSLSGELLHASWQCVARYGKMLEIGKRDFIGNGQLNLNPFEANRAFYGVDLATMLNDCPEEIRKLMDQCVLYYELGYIKPIQPLHAFPAERVGEVFRTMQKGTHIGKFVVAMPSNKNASHLGAISPRRKALLSDKRTYLMIGGFGGLGKALATWMVECGARHFVFLSRSAGKSSEDQDFVGELESQGCNVVAVAGSVVELSDVQRAVKSAPSPVGGVIQMSMVLRDLPITQISHQDWNTVLDPKVRGTWNLHEALSGSELDFFILFSSISGLMGQPGQASYASANAFLDSFVQYRHGLGLPASVIDVGLMDGIGYVSRNMANMLNQAPSMSIHPLQEQDLLDAIQISIQRSRPQSAEAKSGSEFRSLGQLTIGLRSSKPLSDPSNRVTWKRDIRMGLYRHLETVEETRVDSNDGRLRSLLNSSASEPDMLNDPANVELITMEIGRTICGFMLLPEEDLDITQSLTSMGIDSLVAIEIRNWYRRTFGVDISVLEIMNAGTVERLGKHAVGSLKEKCGPKENAQARMDDYLAMKAP</sequence>
<dbReference type="SMART" id="SM00822">
    <property type="entry name" value="PKS_KR"/>
    <property type="match status" value="1"/>
</dbReference>
<dbReference type="InterPro" id="IPR020843">
    <property type="entry name" value="ER"/>
</dbReference>
<dbReference type="Gene3D" id="3.40.366.10">
    <property type="entry name" value="Malonyl-Coenzyme A Acyl Carrier Protein, domain 2"/>
    <property type="match status" value="1"/>
</dbReference>
<dbReference type="SUPFAM" id="SSF47336">
    <property type="entry name" value="ACP-like"/>
    <property type="match status" value="1"/>
</dbReference>
<dbReference type="SUPFAM" id="SSF53901">
    <property type="entry name" value="Thiolase-like"/>
    <property type="match status" value="1"/>
</dbReference>
<dbReference type="Pfam" id="PF00109">
    <property type="entry name" value="ketoacyl-synt"/>
    <property type="match status" value="1"/>
</dbReference>
<dbReference type="EMBL" id="JAVFKD010000002">
    <property type="protein sequence ID" value="KAK5996429.1"/>
    <property type="molecule type" value="Genomic_DNA"/>
</dbReference>
<dbReference type="CDD" id="cd00833">
    <property type="entry name" value="PKS"/>
    <property type="match status" value="1"/>
</dbReference>
<dbReference type="InterPro" id="IPR049552">
    <property type="entry name" value="PKS_DH_N"/>
</dbReference>
<keyword evidence="4" id="KW-0808">Transferase</keyword>
<dbReference type="InterPro" id="IPR020806">
    <property type="entry name" value="PKS_PP-bd"/>
</dbReference>
<evidence type="ECO:0000259" key="13">
    <source>
        <dbReference type="PROSITE" id="PS52019"/>
    </source>
</evidence>
<keyword evidence="8" id="KW-0012">Acyltransferase</keyword>
<dbReference type="SMART" id="SM00827">
    <property type="entry name" value="PKS_AT"/>
    <property type="match status" value="1"/>
</dbReference>
<dbReference type="SMART" id="SM00826">
    <property type="entry name" value="PKS_DH"/>
    <property type="match status" value="1"/>
</dbReference>
<dbReference type="Gene3D" id="3.40.47.10">
    <property type="match status" value="1"/>
</dbReference>
<dbReference type="InterPro" id="IPR014043">
    <property type="entry name" value="Acyl_transferase_dom"/>
</dbReference>
<dbReference type="InterPro" id="IPR056501">
    <property type="entry name" value="NAD-bd_HRPKS_sdrA"/>
</dbReference>
<feature type="domain" description="Carrier" evidence="11">
    <location>
        <begin position="2420"/>
        <end position="2497"/>
    </location>
</feature>
<dbReference type="InterPro" id="IPR050091">
    <property type="entry name" value="PKS_NRPS_Biosynth_Enz"/>
</dbReference>
<dbReference type="InterPro" id="IPR013217">
    <property type="entry name" value="Methyltransf_12"/>
</dbReference>
<dbReference type="Pfam" id="PF00550">
    <property type="entry name" value="PP-binding"/>
    <property type="match status" value="1"/>
</dbReference>
<dbReference type="SUPFAM" id="SSF50129">
    <property type="entry name" value="GroES-like"/>
    <property type="match status" value="1"/>
</dbReference>
<dbReference type="SUPFAM" id="SSF51735">
    <property type="entry name" value="NAD(P)-binding Rossmann-fold domains"/>
    <property type="match status" value="2"/>
</dbReference>
<dbReference type="InterPro" id="IPR013149">
    <property type="entry name" value="ADH-like_C"/>
</dbReference>
<dbReference type="InterPro" id="IPR029063">
    <property type="entry name" value="SAM-dependent_MTases_sf"/>
</dbReference>
<evidence type="ECO:0000259" key="11">
    <source>
        <dbReference type="PROSITE" id="PS50075"/>
    </source>
</evidence>
<evidence type="ECO:0000256" key="5">
    <source>
        <dbReference type="ARBA" id="ARBA00022857"/>
    </source>
</evidence>
<dbReference type="InterPro" id="IPR020807">
    <property type="entry name" value="PKS_DH"/>
</dbReference>
<dbReference type="Pfam" id="PF08242">
    <property type="entry name" value="Methyltransf_12"/>
    <property type="match status" value="1"/>
</dbReference>
<dbReference type="SMART" id="SM00823">
    <property type="entry name" value="PKS_PP"/>
    <property type="match status" value="1"/>
</dbReference>
<dbReference type="InterPro" id="IPR057326">
    <property type="entry name" value="KR_dom"/>
</dbReference>
<dbReference type="InterPro" id="IPR049551">
    <property type="entry name" value="PKS_DH_C"/>
</dbReference>
<dbReference type="InterPro" id="IPR016035">
    <property type="entry name" value="Acyl_Trfase/lysoPLipase"/>
</dbReference>
<dbReference type="InterPro" id="IPR009081">
    <property type="entry name" value="PP-bd_ACP"/>
</dbReference>
<dbReference type="InterPro" id="IPR011032">
    <property type="entry name" value="GroES-like_sf"/>
</dbReference>
<dbReference type="SMART" id="SM00829">
    <property type="entry name" value="PKS_ER"/>
    <property type="match status" value="1"/>
</dbReference>
<keyword evidence="6" id="KW-0560">Oxidoreductase</keyword>
<dbReference type="InterPro" id="IPR016039">
    <property type="entry name" value="Thiolase-like"/>
</dbReference>
<feature type="active site" description="Proton acceptor; for dehydratase activity" evidence="9">
    <location>
        <position position="966"/>
    </location>
</feature>
<dbReference type="InterPro" id="IPR014031">
    <property type="entry name" value="Ketoacyl_synth_C"/>
</dbReference>
<evidence type="ECO:0000256" key="9">
    <source>
        <dbReference type="PROSITE-ProRule" id="PRU01363"/>
    </source>
</evidence>
<evidence type="ECO:0000256" key="7">
    <source>
        <dbReference type="ARBA" id="ARBA00023268"/>
    </source>
</evidence>
<feature type="compositionally biased region" description="Low complexity" evidence="10">
    <location>
        <begin position="458"/>
        <end position="471"/>
    </location>
</feature>
<feature type="region of interest" description="N-terminal hotdog fold" evidence="9">
    <location>
        <begin position="934"/>
        <end position="1062"/>
    </location>
</feature>
<evidence type="ECO:0000256" key="6">
    <source>
        <dbReference type="ARBA" id="ARBA00023002"/>
    </source>
</evidence>
<dbReference type="SUPFAM" id="SSF55048">
    <property type="entry name" value="Probable ACP-binding domain of malonyl-CoA ACP transacylase"/>
    <property type="match status" value="1"/>
</dbReference>
<dbReference type="Gene3D" id="3.30.70.3290">
    <property type="match status" value="1"/>
</dbReference>
<organism evidence="14 15">
    <name type="scientific">Cladobotryum mycophilum</name>
    <dbReference type="NCBI Taxonomy" id="491253"/>
    <lineage>
        <taxon>Eukaryota</taxon>
        <taxon>Fungi</taxon>
        <taxon>Dikarya</taxon>
        <taxon>Ascomycota</taxon>
        <taxon>Pezizomycotina</taxon>
        <taxon>Sordariomycetes</taxon>
        <taxon>Hypocreomycetidae</taxon>
        <taxon>Hypocreales</taxon>
        <taxon>Hypocreaceae</taxon>
        <taxon>Cladobotryum</taxon>
    </lineage>
</organism>
<dbReference type="CDD" id="cd05274">
    <property type="entry name" value="KR_FAS_SDR_x"/>
    <property type="match status" value="1"/>
</dbReference>
<dbReference type="Gene3D" id="1.10.1200.10">
    <property type="entry name" value="ACP-like"/>
    <property type="match status" value="1"/>
</dbReference>
<feature type="region of interest" description="Disordered" evidence="10">
    <location>
        <begin position="457"/>
        <end position="480"/>
    </location>
</feature>
<dbReference type="InterPro" id="IPR013154">
    <property type="entry name" value="ADH-like_N"/>
</dbReference>
<dbReference type="PROSITE" id="PS52004">
    <property type="entry name" value="KS3_2"/>
    <property type="match status" value="1"/>
</dbReference>
<proteinExistence type="predicted"/>
<dbReference type="InterPro" id="IPR036736">
    <property type="entry name" value="ACP-like_sf"/>
</dbReference>